<dbReference type="PANTHER" id="PTHR43485:SF1">
    <property type="entry name" value="FORMATE HYDROGENLYASE SUBUNIT 5-RELATED"/>
    <property type="match status" value="1"/>
</dbReference>
<dbReference type="InterPro" id="IPR014029">
    <property type="entry name" value="NADH_UbQ_OxRdtase_49kDa_CS"/>
</dbReference>
<feature type="domain" description="NADH-quinone oxidoreductase subunit D" evidence="3">
    <location>
        <begin position="169"/>
        <end position="315"/>
    </location>
</feature>
<comment type="caution">
    <text evidence="4">The sequence shown here is derived from an EMBL/GenBank/DDBJ whole genome shotgun (WGS) entry which is preliminary data.</text>
</comment>
<evidence type="ECO:0000313" key="5">
    <source>
        <dbReference type="Proteomes" id="UP000223982"/>
    </source>
</evidence>
<evidence type="ECO:0000313" key="4">
    <source>
        <dbReference type="EMBL" id="PHJ28159.1"/>
    </source>
</evidence>
<dbReference type="InterPro" id="IPR029014">
    <property type="entry name" value="NiFe-Hase_large"/>
</dbReference>
<evidence type="ECO:0000256" key="2">
    <source>
        <dbReference type="RuleBase" id="RU003685"/>
    </source>
</evidence>
<dbReference type="SUPFAM" id="SSF56762">
    <property type="entry name" value="HydB/Nqo4-like"/>
    <property type="match status" value="1"/>
</dbReference>
<sequence>MRHPQRVFSSTRKIMFVIGSMPLTHPSQSTDGDPGKKYEVTWLDLGHLHPSRPGLVTITTTVDDDVITSSQVNVGNLHRGDEKLFEARDYRQIPMLASRHDWTAPFIGETGAAHAIEDAMGITIPTRVAWIRTLLAEFSRITSHFTFLSWVGHHCDDAGLENAIATAIENARRIWQRCSGNRIHPMITRIGGLRIHPESEWQPTLGEWLDDANALVTWLRTALDATVGVRGVAVIPTNMIDRYGLSGPVSRASGVDLDTRRRTAVYDELKWPEVVIEPRGDAYSRLATLCNDAAVSSSLCRQILDRLPNLDGPLETRLPTTIKAPRGRTWTTIEAPWGRAGYLLESRGSTTPWRMGLRTPTFANVQVLEAVLPGTRVDDVEATIASLGWTLGDLDK</sequence>
<evidence type="ECO:0000256" key="1">
    <source>
        <dbReference type="ARBA" id="ARBA00023002"/>
    </source>
</evidence>
<dbReference type="Gene3D" id="1.10.645.10">
    <property type="entry name" value="Cytochrome-c3 Hydrogenase, chain B"/>
    <property type="match status" value="1"/>
</dbReference>
<comment type="similarity">
    <text evidence="2">Belongs to the complex I 49 kDa subunit family.</text>
</comment>
<dbReference type="GO" id="GO:0016651">
    <property type="term" value="F:oxidoreductase activity, acting on NAD(P)H"/>
    <property type="evidence" value="ECO:0007669"/>
    <property type="project" value="InterPro"/>
</dbReference>
<keyword evidence="2" id="KW-1278">Translocase</keyword>
<keyword evidence="2" id="KW-0520">NAD</keyword>
<dbReference type="GO" id="GO:0051287">
    <property type="term" value="F:NAD binding"/>
    <property type="evidence" value="ECO:0007669"/>
    <property type="project" value="InterPro"/>
</dbReference>
<dbReference type="InterPro" id="IPR001135">
    <property type="entry name" value="NADH_Q_OxRdtase_suD"/>
</dbReference>
<gene>
    <name evidence="4" type="ORF">APS60_01455</name>
</gene>
<dbReference type="Proteomes" id="UP000223982">
    <property type="component" value="Unassembled WGS sequence"/>
</dbReference>
<organism evidence="4 5">
    <name type="scientific">Cutibacterium acnes</name>
    <name type="common">Propionibacterium acnes</name>
    <dbReference type="NCBI Taxonomy" id="1747"/>
    <lineage>
        <taxon>Bacteria</taxon>
        <taxon>Bacillati</taxon>
        <taxon>Actinomycetota</taxon>
        <taxon>Actinomycetes</taxon>
        <taxon>Propionibacteriales</taxon>
        <taxon>Propionibacteriaceae</taxon>
        <taxon>Cutibacterium</taxon>
    </lineage>
</organism>
<accession>A0AA44ZFG9</accession>
<proteinExistence type="inferred from homology"/>
<protein>
    <submittedName>
        <fullName evidence="4">NADH dehydrogenase</fullName>
    </submittedName>
</protein>
<dbReference type="PANTHER" id="PTHR43485">
    <property type="entry name" value="HYDROGENASE-4 COMPONENT G"/>
    <property type="match status" value="1"/>
</dbReference>
<dbReference type="PROSITE" id="PS00535">
    <property type="entry name" value="COMPLEX1_49K"/>
    <property type="match status" value="1"/>
</dbReference>
<feature type="domain" description="NADH-quinone oxidoreductase subunit D" evidence="3">
    <location>
        <begin position="321"/>
        <end position="396"/>
    </location>
</feature>
<name>A0AA44ZFG9_CUTAC</name>
<evidence type="ECO:0000259" key="3">
    <source>
        <dbReference type="Pfam" id="PF00346"/>
    </source>
</evidence>
<reference evidence="4 5" key="1">
    <citation type="submission" date="2017-02" db="EMBL/GenBank/DDBJ databases">
        <title>Prevalence of linear plasmids in Propionibacterium acnes isolates obtained from cancerous prostatic tissue.</title>
        <authorList>
            <person name="Davidsson S."/>
            <person name="Bruggemann H."/>
        </authorList>
    </citation>
    <scope>NUCLEOTIDE SEQUENCE [LARGE SCALE GENOMIC DNA]</scope>
    <source>
        <strain evidence="4 5">09-9</strain>
    </source>
</reference>
<keyword evidence="1" id="KW-0560">Oxidoreductase</keyword>
<dbReference type="InterPro" id="IPR052197">
    <property type="entry name" value="ComplexI_49kDa-like"/>
</dbReference>
<dbReference type="GO" id="GO:0048038">
    <property type="term" value="F:quinone binding"/>
    <property type="evidence" value="ECO:0007669"/>
    <property type="project" value="InterPro"/>
</dbReference>
<dbReference type="EMBL" id="LKVB01000002">
    <property type="protein sequence ID" value="PHJ28159.1"/>
    <property type="molecule type" value="Genomic_DNA"/>
</dbReference>
<keyword evidence="2" id="KW-0813">Transport</keyword>
<dbReference type="AlphaFoldDB" id="A0AA44ZFG9"/>
<dbReference type="RefSeq" id="WP_032507978.1">
    <property type="nucleotide sequence ID" value="NZ_CAJTKC010000002.1"/>
</dbReference>
<dbReference type="Pfam" id="PF00346">
    <property type="entry name" value="Complex1_49kDa"/>
    <property type="match status" value="2"/>
</dbReference>